<proteinExistence type="predicted"/>
<feature type="region of interest" description="Disordered" evidence="1">
    <location>
        <begin position="27"/>
        <end position="49"/>
    </location>
</feature>
<dbReference type="RefSeq" id="XP_011400571.1">
    <property type="nucleotide sequence ID" value="XM_011402269.1"/>
</dbReference>
<evidence type="ECO:0000313" key="3">
    <source>
        <dbReference type="Proteomes" id="UP000028924"/>
    </source>
</evidence>
<reference evidence="2 3" key="1">
    <citation type="journal article" date="2014" name="BMC Genomics">
        <title>Oil accumulation mechanisms of the oleaginous microalga Chlorella protothecoides revealed through its genome, transcriptomes, and proteomes.</title>
        <authorList>
            <person name="Gao C."/>
            <person name="Wang Y."/>
            <person name="Shen Y."/>
            <person name="Yan D."/>
            <person name="He X."/>
            <person name="Dai J."/>
            <person name="Wu Q."/>
        </authorList>
    </citation>
    <scope>NUCLEOTIDE SEQUENCE [LARGE SCALE GENOMIC DNA]</scope>
    <source>
        <strain evidence="2 3">0710</strain>
    </source>
</reference>
<organism evidence="2 3">
    <name type="scientific">Auxenochlorella protothecoides</name>
    <name type="common">Green microalga</name>
    <name type="synonym">Chlorella protothecoides</name>
    <dbReference type="NCBI Taxonomy" id="3075"/>
    <lineage>
        <taxon>Eukaryota</taxon>
        <taxon>Viridiplantae</taxon>
        <taxon>Chlorophyta</taxon>
        <taxon>core chlorophytes</taxon>
        <taxon>Trebouxiophyceae</taxon>
        <taxon>Chlorellales</taxon>
        <taxon>Chlorellaceae</taxon>
        <taxon>Auxenochlorella</taxon>
    </lineage>
</organism>
<accession>A0A087SPD4</accession>
<dbReference type="EMBL" id="KL662152">
    <property type="protein sequence ID" value="KFM27588.1"/>
    <property type="molecule type" value="Genomic_DNA"/>
</dbReference>
<dbReference type="Proteomes" id="UP000028924">
    <property type="component" value="Unassembled WGS sequence"/>
</dbReference>
<evidence type="ECO:0000256" key="1">
    <source>
        <dbReference type="SAM" id="MobiDB-lite"/>
    </source>
</evidence>
<sequence length="128" mass="13796">MALAMPKNLFASVAPTLQVTFLRQRVQHQRDHGAEPAAPAQGPGLAPGALPLLQLLREREARGDLPPNHCPPQRFFALLTLGLLLFLTTTEPVRRFLAQLGRADPAEAAAHAAAQAAWPEDQDMPVLG</sequence>
<keyword evidence="3" id="KW-1185">Reference proteome</keyword>
<dbReference type="KEGG" id="apro:F751_0847"/>
<gene>
    <name evidence="2" type="ORF">F751_0847</name>
</gene>
<feature type="compositionally biased region" description="Low complexity" evidence="1">
    <location>
        <begin position="35"/>
        <end position="49"/>
    </location>
</feature>
<name>A0A087SPD4_AUXPR</name>
<evidence type="ECO:0000313" key="2">
    <source>
        <dbReference type="EMBL" id="KFM27588.1"/>
    </source>
</evidence>
<protein>
    <submittedName>
        <fullName evidence="2">Uncharacterized protein</fullName>
    </submittedName>
</protein>
<dbReference type="AlphaFoldDB" id="A0A087SPD4"/>
<dbReference type="GeneID" id="23612238"/>